<keyword evidence="5" id="KW-1185">Reference proteome</keyword>
<dbReference type="PROSITE" id="PS50231">
    <property type="entry name" value="RICIN_B_LECTIN"/>
    <property type="match status" value="1"/>
</dbReference>
<organism evidence="4 5">
    <name type="scientific">Bambusicola thoracicus</name>
    <name type="common">Chinese bamboo-partridge</name>
    <name type="synonym">Perdix thoracica</name>
    <dbReference type="NCBI Taxonomy" id="9083"/>
    <lineage>
        <taxon>Eukaryota</taxon>
        <taxon>Metazoa</taxon>
        <taxon>Chordata</taxon>
        <taxon>Craniata</taxon>
        <taxon>Vertebrata</taxon>
        <taxon>Euteleostomi</taxon>
        <taxon>Archelosauria</taxon>
        <taxon>Archosauria</taxon>
        <taxon>Dinosauria</taxon>
        <taxon>Saurischia</taxon>
        <taxon>Theropoda</taxon>
        <taxon>Coelurosauria</taxon>
        <taxon>Aves</taxon>
        <taxon>Neognathae</taxon>
        <taxon>Galloanserae</taxon>
        <taxon>Galliformes</taxon>
        <taxon>Phasianidae</taxon>
        <taxon>Perdicinae</taxon>
        <taxon>Bambusicola</taxon>
    </lineage>
</organism>
<feature type="region of interest" description="Disordered" evidence="1">
    <location>
        <begin position="355"/>
        <end position="386"/>
    </location>
</feature>
<evidence type="ECO:0000313" key="5">
    <source>
        <dbReference type="Proteomes" id="UP000237246"/>
    </source>
</evidence>
<comment type="caution">
    <text evidence="4">The sequence shown here is derived from an EMBL/GenBank/DDBJ whole genome shotgun (WGS) entry which is preliminary data.</text>
</comment>
<evidence type="ECO:0000256" key="1">
    <source>
        <dbReference type="SAM" id="MobiDB-lite"/>
    </source>
</evidence>
<dbReference type="AlphaFoldDB" id="A0A2P4T061"/>
<keyword evidence="2" id="KW-0472">Membrane</keyword>
<dbReference type="OrthoDB" id="9899510at2759"/>
<reference evidence="4 5" key="1">
    <citation type="submission" date="2018-01" db="EMBL/GenBank/DDBJ databases">
        <title>Comparison of the Chinese Bamboo Partridge and Red Junglefowl genome sequences highlights the importance of demography in genome evolution.</title>
        <authorList>
            <person name="Tiley G.P."/>
            <person name="Kimball R.T."/>
            <person name="Braun E.L."/>
            <person name="Burleigh J.G."/>
        </authorList>
    </citation>
    <scope>NUCLEOTIDE SEQUENCE [LARGE SCALE GENOMIC DNA]</scope>
    <source>
        <strain evidence="4">RTK389</strain>
        <tissue evidence="4">Blood</tissue>
    </source>
</reference>
<dbReference type="PANTHER" id="PTHR36129">
    <property type="entry name" value="ORGANIC SOLUTE TRANSPORTER SUBUNIT BETA-RELATED"/>
    <property type="match status" value="1"/>
</dbReference>
<gene>
    <name evidence="4" type="ORF">CIB84_006510</name>
</gene>
<name>A0A2P4T061_BAMTH</name>
<dbReference type="CDD" id="cd23412">
    <property type="entry name" value="beta-trefoil_Ricin_unchar"/>
    <property type="match status" value="1"/>
</dbReference>
<dbReference type="EMBL" id="PPHD01014178">
    <property type="protein sequence ID" value="POI29744.1"/>
    <property type="molecule type" value="Genomic_DNA"/>
</dbReference>
<protein>
    <recommendedName>
        <fullName evidence="3">Ricin B lectin domain-containing protein</fullName>
    </recommendedName>
</protein>
<dbReference type="InterPro" id="IPR035992">
    <property type="entry name" value="Ricin_B-like_lectins"/>
</dbReference>
<dbReference type="Proteomes" id="UP000237246">
    <property type="component" value="Unassembled WGS sequence"/>
</dbReference>
<sequence>MGRAGRYDADAIQHRSQKEKLSVFVQEAPLRLMVDAEGNCCSEQESQCLIHIPRQAALDIWWNESLKTEICIKLSKLVEKGSSKGQEPVAEGQGFLIRNTRLEKCIHVSHHEADGIGLAECMPHSQQQQWSWDPASGTITSLQTKQCLSAHKTREYGLAKMEPCGNRERQVWACSKKGHLTLQSLGFHLSTKDGGHKVFVSREKDKFSRWKTLEDETICSAARRAALRLPESVRGVVDTRVWIYESKTIDTSKSDVMERESSVGLTDPPLVNKLNSTVVPVKTKQAYLPEHEDVSYNHSKKHHGNRGKATGARLAGTNWKTAMLVLSPLAFILGLIILTLNVHYNKKKKILSALKNSPASSSRADLRETSPLQRCPQPYLPPSRSPSLRHGEILIEWKDGTVTPLFDNANYQVD</sequence>
<evidence type="ECO:0000313" key="4">
    <source>
        <dbReference type="EMBL" id="POI29744.1"/>
    </source>
</evidence>
<dbReference type="Gene3D" id="2.80.10.50">
    <property type="match status" value="1"/>
</dbReference>
<dbReference type="SMART" id="SM00458">
    <property type="entry name" value="RICIN"/>
    <property type="match status" value="1"/>
</dbReference>
<evidence type="ECO:0000256" key="2">
    <source>
        <dbReference type="SAM" id="Phobius"/>
    </source>
</evidence>
<keyword evidence="2" id="KW-0812">Transmembrane</keyword>
<dbReference type="SUPFAM" id="SSF50370">
    <property type="entry name" value="Ricin B-like lectins"/>
    <property type="match status" value="1"/>
</dbReference>
<keyword evidence="2" id="KW-1133">Transmembrane helix</keyword>
<feature type="transmembrane region" description="Helical" evidence="2">
    <location>
        <begin position="322"/>
        <end position="342"/>
    </location>
</feature>
<feature type="domain" description="Ricin B lectin" evidence="3">
    <location>
        <begin position="92"/>
        <end position="213"/>
    </location>
</feature>
<dbReference type="PANTHER" id="PTHR36129:SF2">
    <property type="entry name" value="RICIN B LECTIN DOMAIN-CONTAINING PROTEIN"/>
    <property type="match status" value="1"/>
</dbReference>
<accession>A0A2P4T061</accession>
<dbReference type="Pfam" id="PF00652">
    <property type="entry name" value="Ricin_B_lectin"/>
    <property type="match status" value="1"/>
</dbReference>
<dbReference type="InterPro" id="IPR052678">
    <property type="entry name" value="OST-beta_subunit"/>
</dbReference>
<dbReference type="InterPro" id="IPR000772">
    <property type="entry name" value="Ricin_B_lectin"/>
</dbReference>
<evidence type="ECO:0000259" key="3">
    <source>
        <dbReference type="SMART" id="SM00458"/>
    </source>
</evidence>
<proteinExistence type="predicted"/>